<keyword evidence="3" id="KW-1185">Reference proteome</keyword>
<gene>
    <name evidence="2" type="ORF">CKO25_16620</name>
</gene>
<evidence type="ECO:0000313" key="2">
    <source>
        <dbReference type="EMBL" id="MBK1646241.1"/>
    </source>
</evidence>
<dbReference type="Proteomes" id="UP001138802">
    <property type="component" value="Unassembled WGS sequence"/>
</dbReference>
<sequence>MSPCRAEVGEDAVAWTSRVRFAAEDVRACGAPVRQDRIASSARIGRPRGQRQARCGVLQVAGHPDRGGDLLFFTELPSIVAGELPFHAMPRSNETNKSDRRALVVGGDDS</sequence>
<protein>
    <submittedName>
        <fullName evidence="2">Uncharacterized protein</fullName>
    </submittedName>
</protein>
<evidence type="ECO:0000313" key="3">
    <source>
        <dbReference type="Proteomes" id="UP001138802"/>
    </source>
</evidence>
<dbReference type="AlphaFoldDB" id="A0A9X0WKM4"/>
<comment type="caution">
    <text evidence="2">The sequence shown here is derived from an EMBL/GenBank/DDBJ whole genome shotgun (WGS) entry which is preliminary data.</text>
</comment>
<dbReference type="RefSeq" id="WP_200389055.1">
    <property type="nucleotide sequence ID" value="NZ_NRSD01000022.1"/>
</dbReference>
<reference evidence="2 3" key="1">
    <citation type="journal article" date="2020" name="Microorganisms">
        <title>Osmotic Adaptation and Compatible Solute Biosynthesis of Phototrophic Bacteria as Revealed from Genome Analyses.</title>
        <authorList>
            <person name="Imhoff J.F."/>
            <person name="Rahn T."/>
            <person name="Kunzel S."/>
            <person name="Keller A."/>
            <person name="Neulinger S.C."/>
        </authorList>
    </citation>
    <scope>NUCLEOTIDE SEQUENCE [LARGE SCALE GENOMIC DNA]</scope>
    <source>
        <strain evidence="2 3">DSM 21303</strain>
    </source>
</reference>
<accession>A0A9X0WKM4</accession>
<organism evidence="2 3">
    <name type="scientific">Thiocapsa imhoffii</name>
    <dbReference type="NCBI Taxonomy" id="382777"/>
    <lineage>
        <taxon>Bacteria</taxon>
        <taxon>Pseudomonadati</taxon>
        <taxon>Pseudomonadota</taxon>
        <taxon>Gammaproteobacteria</taxon>
        <taxon>Chromatiales</taxon>
        <taxon>Chromatiaceae</taxon>
        <taxon>Thiocapsa</taxon>
    </lineage>
</organism>
<proteinExistence type="predicted"/>
<dbReference type="EMBL" id="NRSD01000022">
    <property type="protein sequence ID" value="MBK1646241.1"/>
    <property type="molecule type" value="Genomic_DNA"/>
</dbReference>
<name>A0A9X0WKM4_9GAMM</name>
<feature type="region of interest" description="Disordered" evidence="1">
    <location>
        <begin position="89"/>
        <end position="110"/>
    </location>
</feature>
<evidence type="ECO:0000256" key="1">
    <source>
        <dbReference type="SAM" id="MobiDB-lite"/>
    </source>
</evidence>